<dbReference type="EMBL" id="HBKN01014008">
    <property type="protein sequence ID" value="CAE2289682.1"/>
    <property type="molecule type" value="Transcribed_RNA"/>
</dbReference>
<accession>A0A7S4NHR8</accession>
<dbReference type="InterPro" id="IPR007653">
    <property type="entry name" value="SPC3"/>
</dbReference>
<keyword evidence="3" id="KW-0812">Transmembrane</keyword>
<keyword evidence="4" id="KW-0256">Endoplasmic reticulum</keyword>
<dbReference type="PANTHER" id="PTHR12804:SF0">
    <property type="entry name" value="SIGNAL PEPTIDASE COMPLEX SUBUNIT 3"/>
    <property type="match status" value="1"/>
</dbReference>
<comment type="similarity">
    <text evidence="2">Belongs to the SPCS3 family.</text>
</comment>
<keyword evidence="6" id="KW-1133">Transmembrane helix</keyword>
<dbReference type="PIRSF" id="PIRSF016089">
    <property type="entry name" value="SPC22"/>
    <property type="match status" value="1"/>
</dbReference>
<dbReference type="GO" id="GO:0006465">
    <property type="term" value="P:signal peptide processing"/>
    <property type="evidence" value="ECO:0007669"/>
    <property type="project" value="InterPro"/>
</dbReference>
<evidence type="ECO:0000256" key="6">
    <source>
        <dbReference type="ARBA" id="ARBA00022989"/>
    </source>
</evidence>
<gene>
    <name evidence="10" type="ORF">GTHE00462_LOCUS10902</name>
</gene>
<feature type="chain" id="PRO_5030507268" description="Signal peptidase complex subunit 3" evidence="9">
    <location>
        <begin position="21"/>
        <end position="187"/>
    </location>
</feature>
<evidence type="ECO:0000256" key="5">
    <source>
        <dbReference type="ARBA" id="ARBA00022968"/>
    </source>
</evidence>
<evidence type="ECO:0000256" key="1">
    <source>
        <dbReference type="ARBA" id="ARBA00004648"/>
    </source>
</evidence>
<organism evidence="10">
    <name type="scientific">Guillardia theta</name>
    <name type="common">Cryptophyte</name>
    <name type="synonym">Cryptomonas phi</name>
    <dbReference type="NCBI Taxonomy" id="55529"/>
    <lineage>
        <taxon>Eukaryota</taxon>
        <taxon>Cryptophyceae</taxon>
        <taxon>Pyrenomonadales</taxon>
        <taxon>Geminigeraceae</taxon>
        <taxon>Guillardia</taxon>
    </lineage>
</organism>
<evidence type="ECO:0000256" key="3">
    <source>
        <dbReference type="ARBA" id="ARBA00022692"/>
    </source>
</evidence>
<dbReference type="Pfam" id="PF04573">
    <property type="entry name" value="SPC22"/>
    <property type="match status" value="1"/>
</dbReference>
<proteinExistence type="inferred from homology"/>
<evidence type="ECO:0000256" key="8">
    <source>
        <dbReference type="ARBA" id="ARBA00029556"/>
    </source>
</evidence>
<reference evidence="10" key="1">
    <citation type="submission" date="2021-01" db="EMBL/GenBank/DDBJ databases">
        <authorList>
            <person name="Corre E."/>
            <person name="Pelletier E."/>
            <person name="Niang G."/>
            <person name="Scheremetjew M."/>
            <person name="Finn R."/>
            <person name="Kale V."/>
            <person name="Holt S."/>
            <person name="Cochrane G."/>
            <person name="Meng A."/>
            <person name="Brown T."/>
            <person name="Cohen L."/>
        </authorList>
    </citation>
    <scope>NUCLEOTIDE SEQUENCE</scope>
    <source>
        <strain evidence="10">CCMP 2712</strain>
    </source>
</reference>
<dbReference type="AlphaFoldDB" id="A0A7S4NHR8"/>
<dbReference type="GO" id="GO:0045047">
    <property type="term" value="P:protein targeting to ER"/>
    <property type="evidence" value="ECO:0007669"/>
    <property type="project" value="TreeGrafter"/>
</dbReference>
<comment type="subcellular location">
    <subcellularLocation>
        <location evidence="1">Endoplasmic reticulum membrane</location>
        <topology evidence="1">Single-pass type II membrane protein</topology>
    </subcellularLocation>
</comment>
<name>A0A7S4NHR8_GUITH</name>
<protein>
    <recommendedName>
        <fullName evidence="8">Signal peptidase complex subunit 3</fullName>
    </recommendedName>
</protein>
<sequence length="187" mass="21319">MHSWTFRLNALFTFTVTVLAFLSALNALSVAFYKPVPVATIENVKLNRLPGSGPKRPNAEARVMFDMSADLRSLFTWNTKLVFLYVTAEYSTELNRLNQVVIWDYVIENVKDAQLTVGKSQTLLLPRHHNEYPLVDQGRGIRSSADNVTLYLNWCTMPVVGFISRQREGKTEFKFPETWEKLAAASK</sequence>
<evidence type="ECO:0000256" key="2">
    <source>
        <dbReference type="ARBA" id="ARBA00009289"/>
    </source>
</evidence>
<evidence type="ECO:0000256" key="7">
    <source>
        <dbReference type="ARBA" id="ARBA00023136"/>
    </source>
</evidence>
<dbReference type="PANTHER" id="PTHR12804">
    <property type="entry name" value="MICROSOMAL SIGNAL PEPTIDASE 23 KD SUBUNIT SPC22/23"/>
    <property type="match status" value="1"/>
</dbReference>
<keyword evidence="5" id="KW-0735">Signal-anchor</keyword>
<dbReference type="OMA" id="FWDDGHG"/>
<keyword evidence="7" id="KW-0472">Membrane</keyword>
<keyword evidence="9" id="KW-0732">Signal</keyword>
<evidence type="ECO:0000256" key="4">
    <source>
        <dbReference type="ARBA" id="ARBA00022824"/>
    </source>
</evidence>
<evidence type="ECO:0000256" key="9">
    <source>
        <dbReference type="SAM" id="SignalP"/>
    </source>
</evidence>
<dbReference type="GO" id="GO:0005787">
    <property type="term" value="C:signal peptidase complex"/>
    <property type="evidence" value="ECO:0007669"/>
    <property type="project" value="InterPro"/>
</dbReference>
<feature type="signal peptide" evidence="9">
    <location>
        <begin position="1"/>
        <end position="20"/>
    </location>
</feature>
<evidence type="ECO:0000313" key="10">
    <source>
        <dbReference type="EMBL" id="CAE2289682.1"/>
    </source>
</evidence>